<sequence length="319" mass="34466">MKRLANFPAFNRLCTQQSCHKAGLGPSGGSRLRACLAASLLAAFGGLLATGNSVQAQQSLVYDGFTKPKYDILVAANEIGRVEEVLVEEGDQVRKGQVVARLEDGIQQASVRISEFQCTMTGEIEAAKAEVATNLARVQQVRQLAADQMAPPTELARAEADLEIAQAKHKTALEQNALRKLELKRNRVQLERRQVVAPMDGVVAKVFHQPGEYVTPSDPALIRLLVTSPLYAVFNVPVDELGSVNVDDSARVYLRSSRTSIECKVRAISPAIDGESGTVEVRVLLPNTDGKLRAGDRCTVHMKKSNQIAGVQSNQGGVK</sequence>
<proteinExistence type="inferred from homology"/>
<dbReference type="Pfam" id="PF25984">
    <property type="entry name" value="BSH_YknX"/>
    <property type="match status" value="1"/>
</dbReference>
<dbReference type="InterPro" id="IPR058639">
    <property type="entry name" value="BSH_YknX-like"/>
</dbReference>
<evidence type="ECO:0000313" key="6">
    <source>
        <dbReference type="Proteomes" id="UP000319817"/>
    </source>
</evidence>
<dbReference type="Gene3D" id="2.40.30.170">
    <property type="match status" value="1"/>
</dbReference>
<dbReference type="AlphaFoldDB" id="A0A517NX16"/>
<evidence type="ECO:0000256" key="1">
    <source>
        <dbReference type="ARBA" id="ARBA00009477"/>
    </source>
</evidence>
<dbReference type="SUPFAM" id="SSF111369">
    <property type="entry name" value="HlyD-like secretion proteins"/>
    <property type="match status" value="1"/>
</dbReference>
<organism evidence="5 6">
    <name type="scientific">Stieleria marina</name>
    <dbReference type="NCBI Taxonomy" id="1930275"/>
    <lineage>
        <taxon>Bacteria</taxon>
        <taxon>Pseudomonadati</taxon>
        <taxon>Planctomycetota</taxon>
        <taxon>Planctomycetia</taxon>
        <taxon>Pirellulales</taxon>
        <taxon>Pirellulaceae</taxon>
        <taxon>Stieleria</taxon>
    </lineage>
</organism>
<keyword evidence="6" id="KW-1185">Reference proteome</keyword>
<dbReference type="Gene3D" id="1.10.287.470">
    <property type="entry name" value="Helix hairpin bin"/>
    <property type="match status" value="1"/>
</dbReference>
<feature type="coiled-coil region" evidence="2">
    <location>
        <begin position="155"/>
        <end position="193"/>
    </location>
</feature>
<dbReference type="InterPro" id="IPR006143">
    <property type="entry name" value="RND_pump_MFP"/>
</dbReference>
<feature type="domain" description="YknX-like barrel-sandwich hybrid" evidence="4">
    <location>
        <begin position="76"/>
        <end position="207"/>
    </location>
</feature>
<dbReference type="Gene3D" id="2.40.50.100">
    <property type="match status" value="1"/>
</dbReference>
<dbReference type="OrthoDB" id="9806939at2"/>
<evidence type="ECO:0000259" key="3">
    <source>
        <dbReference type="Pfam" id="PF25954"/>
    </source>
</evidence>
<protein>
    <submittedName>
        <fullName evidence="5">Multidrug resistance protein MdtN</fullName>
    </submittedName>
</protein>
<keyword evidence="2" id="KW-0175">Coiled coil</keyword>
<dbReference type="RefSeq" id="WP_145419473.1">
    <property type="nucleotide sequence ID" value="NZ_CP036526.1"/>
</dbReference>
<dbReference type="EMBL" id="CP036526">
    <property type="protein sequence ID" value="QDT11677.1"/>
    <property type="molecule type" value="Genomic_DNA"/>
</dbReference>
<dbReference type="NCBIfam" id="TIGR01730">
    <property type="entry name" value="RND_mfp"/>
    <property type="match status" value="1"/>
</dbReference>
<comment type="similarity">
    <text evidence="1">Belongs to the membrane fusion protein (MFP) (TC 8.A.1) family.</text>
</comment>
<dbReference type="PANTHER" id="PTHR30469:SF15">
    <property type="entry name" value="HLYD FAMILY OF SECRETION PROTEINS"/>
    <property type="match status" value="1"/>
</dbReference>
<name>A0A517NX16_9BACT</name>
<accession>A0A517NX16</accession>
<dbReference type="Pfam" id="PF25954">
    <property type="entry name" value="Beta-barrel_RND_2"/>
    <property type="match status" value="1"/>
</dbReference>
<dbReference type="GO" id="GO:0015562">
    <property type="term" value="F:efflux transmembrane transporter activity"/>
    <property type="evidence" value="ECO:0007669"/>
    <property type="project" value="TreeGrafter"/>
</dbReference>
<gene>
    <name evidence="5" type="ORF">K239x_36770</name>
</gene>
<dbReference type="InterPro" id="IPR058792">
    <property type="entry name" value="Beta-barrel_RND_2"/>
</dbReference>
<dbReference type="Proteomes" id="UP000319817">
    <property type="component" value="Chromosome"/>
</dbReference>
<dbReference type="GO" id="GO:1990281">
    <property type="term" value="C:efflux pump complex"/>
    <property type="evidence" value="ECO:0007669"/>
    <property type="project" value="TreeGrafter"/>
</dbReference>
<feature type="domain" description="CusB-like beta-barrel" evidence="3">
    <location>
        <begin position="233"/>
        <end position="304"/>
    </location>
</feature>
<reference evidence="5 6" key="1">
    <citation type="submission" date="2019-02" db="EMBL/GenBank/DDBJ databases">
        <title>Deep-cultivation of Planctomycetes and their phenomic and genomic characterization uncovers novel biology.</title>
        <authorList>
            <person name="Wiegand S."/>
            <person name="Jogler M."/>
            <person name="Boedeker C."/>
            <person name="Pinto D."/>
            <person name="Vollmers J."/>
            <person name="Rivas-Marin E."/>
            <person name="Kohn T."/>
            <person name="Peeters S.H."/>
            <person name="Heuer A."/>
            <person name="Rast P."/>
            <person name="Oberbeckmann S."/>
            <person name="Bunk B."/>
            <person name="Jeske O."/>
            <person name="Meyerdierks A."/>
            <person name="Storesund J.E."/>
            <person name="Kallscheuer N."/>
            <person name="Luecker S."/>
            <person name="Lage O.M."/>
            <person name="Pohl T."/>
            <person name="Merkel B.J."/>
            <person name="Hornburger P."/>
            <person name="Mueller R.-W."/>
            <person name="Bruemmer F."/>
            <person name="Labrenz M."/>
            <person name="Spormann A.M."/>
            <person name="Op den Camp H."/>
            <person name="Overmann J."/>
            <person name="Amann R."/>
            <person name="Jetten M.S.M."/>
            <person name="Mascher T."/>
            <person name="Medema M.H."/>
            <person name="Devos D.P."/>
            <person name="Kaster A.-K."/>
            <person name="Ovreas L."/>
            <person name="Rohde M."/>
            <person name="Galperin M.Y."/>
            <person name="Jogler C."/>
        </authorList>
    </citation>
    <scope>NUCLEOTIDE SEQUENCE [LARGE SCALE GENOMIC DNA]</scope>
    <source>
        <strain evidence="5 6">K23_9</strain>
    </source>
</reference>
<evidence type="ECO:0000256" key="2">
    <source>
        <dbReference type="SAM" id="Coils"/>
    </source>
</evidence>
<evidence type="ECO:0000313" key="5">
    <source>
        <dbReference type="EMBL" id="QDT11677.1"/>
    </source>
</evidence>
<dbReference type="PANTHER" id="PTHR30469">
    <property type="entry name" value="MULTIDRUG RESISTANCE PROTEIN MDTA"/>
    <property type="match status" value="1"/>
</dbReference>
<evidence type="ECO:0000259" key="4">
    <source>
        <dbReference type="Pfam" id="PF25984"/>
    </source>
</evidence>